<feature type="domain" description="FAD-binding" evidence="6">
    <location>
        <begin position="2"/>
        <end position="348"/>
    </location>
</feature>
<reference evidence="7 8" key="1">
    <citation type="submission" date="2019-03" db="EMBL/GenBank/DDBJ databases">
        <title>Ramlibacter rhizophilus CCTCC AB2015357, whole genome shotgun sequence.</title>
        <authorList>
            <person name="Zhang X."/>
            <person name="Feng G."/>
            <person name="Zhu H."/>
        </authorList>
    </citation>
    <scope>NUCLEOTIDE SEQUENCE [LARGE SCALE GENOMIC DNA]</scope>
    <source>
        <strain evidence="7 8">CCTCC AB2015357</strain>
    </source>
</reference>
<evidence type="ECO:0000313" key="7">
    <source>
        <dbReference type="EMBL" id="TFY99972.1"/>
    </source>
</evidence>
<dbReference type="OrthoDB" id="9782160at2"/>
<dbReference type="Pfam" id="PF01494">
    <property type="entry name" value="FAD_binding_3"/>
    <property type="match status" value="1"/>
</dbReference>
<dbReference type="AlphaFoldDB" id="A0A4Z0BKX1"/>
<dbReference type="GO" id="GO:0071949">
    <property type="term" value="F:FAD binding"/>
    <property type="evidence" value="ECO:0007669"/>
    <property type="project" value="InterPro"/>
</dbReference>
<dbReference type="InterPro" id="IPR036188">
    <property type="entry name" value="FAD/NAD-bd_sf"/>
</dbReference>
<evidence type="ECO:0000256" key="2">
    <source>
        <dbReference type="ARBA" id="ARBA00022630"/>
    </source>
</evidence>
<dbReference type="SUPFAM" id="SSF54373">
    <property type="entry name" value="FAD-linked reductases, C-terminal domain"/>
    <property type="match status" value="1"/>
</dbReference>
<dbReference type="GO" id="GO:0004497">
    <property type="term" value="F:monooxygenase activity"/>
    <property type="evidence" value="ECO:0007669"/>
    <property type="project" value="UniProtKB-KW"/>
</dbReference>
<gene>
    <name evidence="7" type="ORF">EZ242_12655</name>
</gene>
<keyword evidence="3" id="KW-0274">FAD</keyword>
<dbReference type="PROSITE" id="PS51257">
    <property type="entry name" value="PROKAR_LIPOPROTEIN"/>
    <property type="match status" value="1"/>
</dbReference>
<dbReference type="InterPro" id="IPR002938">
    <property type="entry name" value="FAD-bd"/>
</dbReference>
<evidence type="ECO:0000256" key="3">
    <source>
        <dbReference type="ARBA" id="ARBA00022827"/>
    </source>
</evidence>
<dbReference type="InterPro" id="IPR050493">
    <property type="entry name" value="FAD-dep_Monooxygenase_BioMet"/>
</dbReference>
<dbReference type="Gene3D" id="3.50.50.60">
    <property type="entry name" value="FAD/NAD(P)-binding domain"/>
    <property type="match status" value="1"/>
</dbReference>
<dbReference type="EMBL" id="SMLL01000004">
    <property type="protein sequence ID" value="TFY99972.1"/>
    <property type="molecule type" value="Genomic_DNA"/>
</dbReference>
<dbReference type="PRINTS" id="PR00420">
    <property type="entry name" value="RNGMNOXGNASE"/>
</dbReference>
<evidence type="ECO:0000256" key="5">
    <source>
        <dbReference type="ARBA" id="ARBA00023033"/>
    </source>
</evidence>
<proteinExistence type="predicted"/>
<keyword evidence="2" id="KW-0285">Flavoprotein</keyword>
<protein>
    <submittedName>
        <fullName evidence="7">Monooxygenase</fullName>
    </submittedName>
</protein>
<dbReference type="PANTHER" id="PTHR13789">
    <property type="entry name" value="MONOOXYGENASE"/>
    <property type="match status" value="1"/>
</dbReference>
<dbReference type="Proteomes" id="UP000297564">
    <property type="component" value="Unassembled WGS sequence"/>
</dbReference>
<evidence type="ECO:0000256" key="4">
    <source>
        <dbReference type="ARBA" id="ARBA00023002"/>
    </source>
</evidence>
<keyword evidence="5 7" id="KW-0503">Monooxygenase</keyword>
<keyword evidence="4" id="KW-0560">Oxidoreductase</keyword>
<evidence type="ECO:0000259" key="6">
    <source>
        <dbReference type="Pfam" id="PF01494"/>
    </source>
</evidence>
<keyword evidence="8" id="KW-1185">Reference proteome</keyword>
<organism evidence="7 8">
    <name type="scientific">Ramlibacter rhizophilus</name>
    <dbReference type="NCBI Taxonomy" id="1781167"/>
    <lineage>
        <taxon>Bacteria</taxon>
        <taxon>Pseudomonadati</taxon>
        <taxon>Pseudomonadota</taxon>
        <taxon>Betaproteobacteria</taxon>
        <taxon>Burkholderiales</taxon>
        <taxon>Comamonadaceae</taxon>
        <taxon>Ramlibacter</taxon>
    </lineage>
</organism>
<comment type="cofactor">
    <cofactor evidence="1">
        <name>FAD</name>
        <dbReference type="ChEBI" id="CHEBI:57692"/>
    </cofactor>
</comment>
<comment type="caution">
    <text evidence="7">The sequence shown here is derived from an EMBL/GenBank/DDBJ whole genome shotgun (WGS) entry which is preliminary data.</text>
</comment>
<dbReference type="PANTHER" id="PTHR13789:SF318">
    <property type="entry name" value="GERANYLGERANYL DIPHOSPHATE REDUCTASE"/>
    <property type="match status" value="1"/>
</dbReference>
<dbReference type="RefSeq" id="WP_135285514.1">
    <property type="nucleotide sequence ID" value="NZ_SMLL01000004.1"/>
</dbReference>
<sequence length="392" mass="43135">MKVIIAGAGLGGLTAAACLLQRGVSVRVYEQARVLGEIGAGVQSSANAVKVLDSLGLREALDRVAVRPKAFEFRRWDSAALMHRIPLGEQHEAQHGAPYFHIHRADLHELLVRKVRSLDADAIVLEAKAQRFEESADSVTLHLEDGRRVSGDVLVGADGIRSAIREQILGQTPVSYTGDVAWRAVVPVERLPPDIMDRVSTVWCGPKKHAVMYYLRSGALMNFVGLVEHAQPEGESWTQKRPWEDLKADYAGWHPTIQTVIDAIDRDACFRYALNDRTPVAGWSTQRATLLGDAAHPTLPYIASGAAMAIEDAGVLARCLAESASVPGALARYEHARTERTARVVRESTASRGLYRIESEEAMREAFRQKDLTRSRAEWLYSYDPVTVALPA</sequence>
<accession>A0A4Z0BKX1</accession>
<evidence type="ECO:0000256" key="1">
    <source>
        <dbReference type="ARBA" id="ARBA00001974"/>
    </source>
</evidence>
<dbReference type="SUPFAM" id="SSF51905">
    <property type="entry name" value="FAD/NAD(P)-binding domain"/>
    <property type="match status" value="1"/>
</dbReference>
<evidence type="ECO:0000313" key="8">
    <source>
        <dbReference type="Proteomes" id="UP000297564"/>
    </source>
</evidence>
<name>A0A4Z0BKX1_9BURK</name>